<dbReference type="InterPro" id="IPR004509">
    <property type="entry name" value="Competence_ComEA_HhH"/>
</dbReference>
<organism evidence="3 4">
    <name type="scientific">Aerococcus suis</name>
    <dbReference type="NCBI Taxonomy" id="371602"/>
    <lineage>
        <taxon>Bacteria</taxon>
        <taxon>Bacillati</taxon>
        <taxon>Bacillota</taxon>
        <taxon>Bacilli</taxon>
        <taxon>Lactobacillales</taxon>
        <taxon>Aerococcaceae</taxon>
        <taxon>Aerococcus</taxon>
    </lineage>
</organism>
<dbReference type="GO" id="GO:0015628">
    <property type="term" value="P:protein secretion by the type II secretion system"/>
    <property type="evidence" value="ECO:0007669"/>
    <property type="project" value="TreeGrafter"/>
</dbReference>
<evidence type="ECO:0000259" key="2">
    <source>
        <dbReference type="SMART" id="SM00278"/>
    </source>
</evidence>
<sequence>MNRWQQWLKSLKTKSLIGLWQDYGRRLVLYFGGFLLCLFIAIKVYQTIYSNEEVNQSESYLMADDREYYLDDSEPTALNEESTPSSTASEEKVVQKGYVDIKGAVKKPSIYPVDQEMRIYDVIDLAGGLTSEADQTQINLAQRVSDQMVIYIPKKGEQAPDLTTINTPETVANSETSESSQQSSALININTADSSQLQEITGIGEKKATEIIQYRENNGSFQTVDELTNVNGIGEKTLENIRSQITVE</sequence>
<dbReference type="InterPro" id="IPR019554">
    <property type="entry name" value="Soluble_ligand-bd"/>
</dbReference>
<dbReference type="Proteomes" id="UP000243884">
    <property type="component" value="Unassembled WGS sequence"/>
</dbReference>
<evidence type="ECO:0000313" key="3">
    <source>
        <dbReference type="EMBL" id="SMC30571.1"/>
    </source>
</evidence>
<keyword evidence="4" id="KW-1185">Reference proteome</keyword>
<keyword evidence="1" id="KW-1133">Transmembrane helix</keyword>
<dbReference type="InterPro" id="IPR051675">
    <property type="entry name" value="Endo/Exo/Phosphatase_dom_1"/>
</dbReference>
<keyword evidence="1" id="KW-0812">Transmembrane</keyword>
<keyword evidence="1" id="KW-0472">Membrane</keyword>
<dbReference type="InterPro" id="IPR010994">
    <property type="entry name" value="RuvA_2-like"/>
</dbReference>
<name>A0A1W1Y409_9LACT</name>
<dbReference type="OrthoDB" id="9790239at2"/>
<dbReference type="STRING" id="371602.SAMN04487984_0210"/>
<evidence type="ECO:0000313" key="4">
    <source>
        <dbReference type="Proteomes" id="UP000243884"/>
    </source>
</evidence>
<dbReference type="GO" id="GO:0015627">
    <property type="term" value="C:type II protein secretion system complex"/>
    <property type="evidence" value="ECO:0007669"/>
    <property type="project" value="TreeGrafter"/>
</dbReference>
<dbReference type="Gene3D" id="3.10.560.10">
    <property type="entry name" value="Outer membrane lipoprotein wza domain like"/>
    <property type="match status" value="1"/>
</dbReference>
<dbReference type="RefSeq" id="WP_084097817.1">
    <property type="nucleotide sequence ID" value="NZ_FWXK01000001.1"/>
</dbReference>
<gene>
    <name evidence="3" type="ORF">SAMN04487984_0210</name>
</gene>
<protein>
    <submittedName>
        <fullName evidence="3">Competence protein ComEA</fullName>
    </submittedName>
</protein>
<evidence type="ECO:0000256" key="1">
    <source>
        <dbReference type="SAM" id="Phobius"/>
    </source>
</evidence>
<proteinExistence type="predicted"/>
<dbReference type="InterPro" id="IPR003583">
    <property type="entry name" value="Hlx-hairpin-Hlx_DNA-bd_motif"/>
</dbReference>
<accession>A0A1W1Y409</accession>
<dbReference type="EMBL" id="FWXK01000001">
    <property type="protein sequence ID" value="SMC30571.1"/>
    <property type="molecule type" value="Genomic_DNA"/>
</dbReference>
<dbReference type="Gene3D" id="1.10.150.310">
    <property type="entry name" value="Tex RuvX-like domain-like"/>
    <property type="match status" value="1"/>
</dbReference>
<dbReference type="PANTHER" id="PTHR21180">
    <property type="entry name" value="ENDONUCLEASE/EXONUCLEASE/PHOSPHATASE FAMILY DOMAIN-CONTAINING PROTEIN 1"/>
    <property type="match status" value="1"/>
</dbReference>
<dbReference type="PANTHER" id="PTHR21180:SF32">
    <property type="entry name" value="ENDONUCLEASE_EXONUCLEASE_PHOSPHATASE FAMILY DOMAIN-CONTAINING PROTEIN 1"/>
    <property type="match status" value="1"/>
</dbReference>
<feature type="transmembrane region" description="Helical" evidence="1">
    <location>
        <begin position="27"/>
        <end position="45"/>
    </location>
</feature>
<dbReference type="Pfam" id="PF10531">
    <property type="entry name" value="SLBB"/>
    <property type="match status" value="1"/>
</dbReference>
<dbReference type="Pfam" id="PF12836">
    <property type="entry name" value="HHH_3"/>
    <property type="match status" value="1"/>
</dbReference>
<dbReference type="SUPFAM" id="SSF47781">
    <property type="entry name" value="RuvA domain 2-like"/>
    <property type="match status" value="1"/>
</dbReference>
<feature type="domain" description="Helix-hairpin-helix DNA-binding motif class 1" evidence="2">
    <location>
        <begin position="195"/>
        <end position="214"/>
    </location>
</feature>
<dbReference type="SMART" id="SM00278">
    <property type="entry name" value="HhH1"/>
    <property type="match status" value="2"/>
</dbReference>
<dbReference type="GO" id="GO:0006281">
    <property type="term" value="P:DNA repair"/>
    <property type="evidence" value="ECO:0007669"/>
    <property type="project" value="InterPro"/>
</dbReference>
<dbReference type="AlphaFoldDB" id="A0A1W1Y409"/>
<reference evidence="4" key="1">
    <citation type="submission" date="2017-04" db="EMBL/GenBank/DDBJ databases">
        <authorList>
            <person name="Varghese N."/>
            <person name="Submissions S."/>
        </authorList>
    </citation>
    <scope>NUCLEOTIDE SEQUENCE [LARGE SCALE GENOMIC DNA]</scope>
    <source>
        <strain evidence="4">DSM 21500</strain>
    </source>
</reference>
<dbReference type="NCBIfam" id="TIGR00426">
    <property type="entry name" value="competence protein ComEA helix-hairpin-helix repeat region"/>
    <property type="match status" value="1"/>
</dbReference>
<dbReference type="GO" id="GO:0003677">
    <property type="term" value="F:DNA binding"/>
    <property type="evidence" value="ECO:0007669"/>
    <property type="project" value="InterPro"/>
</dbReference>
<feature type="domain" description="Helix-hairpin-helix DNA-binding motif class 1" evidence="2">
    <location>
        <begin position="225"/>
        <end position="244"/>
    </location>
</feature>